<dbReference type="EMBL" id="JAHQCS010000079">
    <property type="protein sequence ID" value="MBU9711670.1"/>
    <property type="molecule type" value="Genomic_DNA"/>
</dbReference>
<feature type="transmembrane region" description="Helical" evidence="1">
    <location>
        <begin position="167"/>
        <end position="187"/>
    </location>
</feature>
<feature type="transmembrane region" description="Helical" evidence="1">
    <location>
        <begin position="193"/>
        <end position="210"/>
    </location>
</feature>
<keyword evidence="1" id="KW-0472">Membrane</keyword>
<evidence type="ECO:0000313" key="2">
    <source>
        <dbReference type="EMBL" id="MBU9711670.1"/>
    </source>
</evidence>
<feature type="transmembrane region" description="Helical" evidence="1">
    <location>
        <begin position="288"/>
        <end position="306"/>
    </location>
</feature>
<dbReference type="Proteomes" id="UP000784880">
    <property type="component" value="Unassembled WGS sequence"/>
</dbReference>
<reference evidence="2 3" key="1">
    <citation type="submission" date="2021-06" db="EMBL/GenBank/DDBJ databases">
        <title>Bacillus sp. RD4P76, an endophyte from a halophyte.</title>
        <authorList>
            <person name="Sun J.-Q."/>
        </authorList>
    </citation>
    <scope>NUCLEOTIDE SEQUENCE [LARGE SCALE GENOMIC DNA]</scope>
    <source>
        <strain evidence="2 3">CGMCC 1.15917</strain>
    </source>
</reference>
<gene>
    <name evidence="2" type="ORF">KS419_07975</name>
</gene>
<evidence type="ECO:0000256" key="1">
    <source>
        <dbReference type="SAM" id="Phobius"/>
    </source>
</evidence>
<feature type="transmembrane region" description="Helical" evidence="1">
    <location>
        <begin position="21"/>
        <end position="45"/>
    </location>
</feature>
<comment type="caution">
    <text evidence="2">The sequence shown here is derived from an EMBL/GenBank/DDBJ whole genome shotgun (WGS) entry which is preliminary data.</text>
</comment>
<feature type="transmembrane region" description="Helical" evidence="1">
    <location>
        <begin position="312"/>
        <end position="330"/>
    </location>
</feature>
<keyword evidence="1" id="KW-1133">Transmembrane helix</keyword>
<dbReference type="InterPro" id="IPR010288">
    <property type="entry name" value="EcsB_ABC"/>
</dbReference>
<protein>
    <submittedName>
        <fullName evidence="2">ABC transporter permease</fullName>
    </submittedName>
</protein>
<accession>A0ABS6JDC0</accession>
<keyword evidence="1" id="KW-0812">Transmembrane</keyword>
<sequence>MGSVRDLFFLRLKKEWVYQYSVWKTAVDWVVALYILVPVLAILGYQYYLLWEGSAEWVIQFPALFYWLPLFFLSRYGTVRLFLREGDLLFLRQQSNWYFSLIKHGITYSLLRNATLLVCCALLLLPIWLIYGGASNTEIVFALCYAFVFQLFSQLGRQLLALRYRRWKLYLINILFVMVTFPLFQLFFFGNGVVQAILFLGFALACYSLMKKRFHLTATFFEDCLRENQERLKLVSIFIAASGYKIAKKQRKRPLILFSKSTKLFRKRTPMNLLAEIFIKQTIRNKTMLLGVLQITGVGIIAILLTPVMLKWVLLAVCLFAVVQFIKWGWRDMRTQPFFKLFPYKDQKNLVQGIRKAIFLLGLPSFFMLGLVTGWVAVSLTIGIVAAIGSVLFSYLFFIWRTWLY</sequence>
<feature type="transmembrane region" description="Helical" evidence="1">
    <location>
        <begin position="137"/>
        <end position="155"/>
    </location>
</feature>
<feature type="transmembrane region" description="Helical" evidence="1">
    <location>
        <begin position="357"/>
        <end position="376"/>
    </location>
</feature>
<keyword evidence="3" id="KW-1185">Reference proteome</keyword>
<feature type="transmembrane region" description="Helical" evidence="1">
    <location>
        <begin position="57"/>
        <end position="74"/>
    </location>
</feature>
<dbReference type="Pfam" id="PF05975">
    <property type="entry name" value="EcsB"/>
    <property type="match status" value="1"/>
</dbReference>
<evidence type="ECO:0000313" key="3">
    <source>
        <dbReference type="Proteomes" id="UP000784880"/>
    </source>
</evidence>
<organism evidence="2 3">
    <name type="scientific">Evansella tamaricis</name>
    <dbReference type="NCBI Taxonomy" id="2069301"/>
    <lineage>
        <taxon>Bacteria</taxon>
        <taxon>Bacillati</taxon>
        <taxon>Bacillota</taxon>
        <taxon>Bacilli</taxon>
        <taxon>Bacillales</taxon>
        <taxon>Bacillaceae</taxon>
        <taxon>Evansella</taxon>
    </lineage>
</organism>
<dbReference type="RefSeq" id="WP_217065664.1">
    <property type="nucleotide sequence ID" value="NZ_JAHQCS010000079.1"/>
</dbReference>
<feature type="transmembrane region" description="Helical" evidence="1">
    <location>
        <begin position="110"/>
        <end position="131"/>
    </location>
</feature>
<proteinExistence type="predicted"/>
<feature type="transmembrane region" description="Helical" evidence="1">
    <location>
        <begin position="382"/>
        <end position="400"/>
    </location>
</feature>
<name>A0ABS6JDC0_9BACI</name>